<comment type="subcellular location">
    <subcellularLocation>
        <location evidence="1">Cell membrane</location>
        <topology evidence="1">Multi-pass membrane protein</topology>
    </subcellularLocation>
</comment>
<evidence type="ECO:0000256" key="8">
    <source>
        <dbReference type="SAM" id="Phobius"/>
    </source>
</evidence>
<keyword evidence="3 9" id="KW-0328">Glycosyltransferase</keyword>
<keyword evidence="2" id="KW-1003">Cell membrane</keyword>
<feature type="transmembrane region" description="Helical" evidence="8">
    <location>
        <begin position="391"/>
        <end position="409"/>
    </location>
</feature>
<gene>
    <name evidence="9" type="ORF">OSH09_08465</name>
</gene>
<feature type="transmembrane region" description="Helical" evidence="8">
    <location>
        <begin position="256"/>
        <end position="274"/>
    </location>
</feature>
<evidence type="ECO:0000256" key="5">
    <source>
        <dbReference type="ARBA" id="ARBA00022692"/>
    </source>
</evidence>
<keyword evidence="6 8" id="KW-1133">Transmembrane helix</keyword>
<dbReference type="EC" id="2.4.-.-" evidence="9"/>
<evidence type="ECO:0000313" key="10">
    <source>
        <dbReference type="Proteomes" id="UP001209916"/>
    </source>
</evidence>
<dbReference type="InterPro" id="IPR050297">
    <property type="entry name" value="LipidA_mod_glycosyltrf_83"/>
</dbReference>
<feature type="transmembrane region" description="Helical" evidence="8">
    <location>
        <begin position="67"/>
        <end position="84"/>
    </location>
</feature>
<keyword evidence="5 8" id="KW-0812">Transmembrane</keyword>
<evidence type="ECO:0000256" key="6">
    <source>
        <dbReference type="ARBA" id="ARBA00022989"/>
    </source>
</evidence>
<dbReference type="PANTHER" id="PTHR33908:SF11">
    <property type="entry name" value="MEMBRANE PROTEIN"/>
    <property type="match status" value="1"/>
</dbReference>
<evidence type="ECO:0000256" key="1">
    <source>
        <dbReference type="ARBA" id="ARBA00004651"/>
    </source>
</evidence>
<evidence type="ECO:0000256" key="3">
    <source>
        <dbReference type="ARBA" id="ARBA00022676"/>
    </source>
</evidence>
<feature type="transmembrane region" description="Helical" evidence="8">
    <location>
        <begin position="421"/>
        <end position="440"/>
    </location>
</feature>
<feature type="transmembrane region" description="Helical" evidence="8">
    <location>
        <begin position="41"/>
        <end position="60"/>
    </location>
</feature>
<keyword evidence="10" id="KW-1185">Reference proteome</keyword>
<evidence type="ECO:0000256" key="4">
    <source>
        <dbReference type="ARBA" id="ARBA00022679"/>
    </source>
</evidence>
<feature type="transmembrane region" description="Helical" evidence="8">
    <location>
        <begin position="12"/>
        <end position="35"/>
    </location>
</feature>
<evidence type="ECO:0000256" key="2">
    <source>
        <dbReference type="ARBA" id="ARBA00022475"/>
    </source>
</evidence>
<dbReference type="EMBL" id="JAPKNA010000002">
    <property type="protein sequence ID" value="MCX5464215.1"/>
    <property type="molecule type" value="Genomic_DNA"/>
</dbReference>
<evidence type="ECO:0000256" key="7">
    <source>
        <dbReference type="ARBA" id="ARBA00023136"/>
    </source>
</evidence>
<evidence type="ECO:0000313" key="9">
    <source>
        <dbReference type="EMBL" id="MCX5464215.1"/>
    </source>
</evidence>
<dbReference type="GO" id="GO:0016757">
    <property type="term" value="F:glycosyltransferase activity"/>
    <property type="evidence" value="ECO:0007669"/>
    <property type="project" value="UniProtKB-KW"/>
</dbReference>
<sequence>MKDLLSNLMVKSSFFKIISFPFVLLSVVYFFRVLYITGTEYSVSFILFFVSFFVVFLFFLYKKLPSISGFSIFLISFSVYFIWISNVRTIPVSDYLIYYDDAVRFLDMNFFYVWATSKYPSTSLVYFFGFLILGASHLSASMTAAACWSLQAVVVRMLAIEAGASNKVSSLIALVYAFFPSIIIYSSVVSSEASYLLFSLLALLFFLKYLNKGRFYFLVISAILLVLAFYSRPTAIFFIALFLSGLVLFSKRLSKPLLFFIVPVALGFFSHSVFTNQYLGFYSVNSNHGVGGYVLLFGTNQAKSGMYNQDDMNLVLNLRKEGKDEYEIKEIVKAEIYSRITKDFSGFARFSVEEKIKNLWSPTGSVLYWSENNKDFSVDSEYSSILTRINIYYYYSLIFLFIAASLFYVFSRPKRLGKLDFLYLFNAVYVSMMAVFYLVFEVQARYTLSITPFMFLAIVFMALKWRSNEQD</sequence>
<feature type="transmembrane region" description="Helical" evidence="8">
    <location>
        <begin position="446"/>
        <end position="463"/>
    </location>
</feature>
<feature type="transmembrane region" description="Helical" evidence="8">
    <location>
        <begin position="216"/>
        <end position="249"/>
    </location>
</feature>
<comment type="caution">
    <text evidence="9">The sequence shown here is derived from an EMBL/GenBank/DDBJ whole genome shotgun (WGS) entry which is preliminary data.</text>
</comment>
<organism evidence="9 10">
    <name type="scientific">Alcaligenes parafaecalis</name>
    <dbReference type="NCBI Taxonomy" id="171260"/>
    <lineage>
        <taxon>Bacteria</taxon>
        <taxon>Pseudomonadati</taxon>
        <taxon>Pseudomonadota</taxon>
        <taxon>Betaproteobacteria</taxon>
        <taxon>Burkholderiales</taxon>
        <taxon>Alcaligenaceae</taxon>
        <taxon>Alcaligenes</taxon>
    </lineage>
</organism>
<name>A0ABT3VPP2_9BURK</name>
<accession>A0ABT3VPP2</accession>
<dbReference type="PANTHER" id="PTHR33908">
    <property type="entry name" value="MANNOSYLTRANSFERASE YKCB-RELATED"/>
    <property type="match status" value="1"/>
</dbReference>
<keyword evidence="7 8" id="KW-0472">Membrane</keyword>
<feature type="transmembrane region" description="Helical" evidence="8">
    <location>
        <begin position="168"/>
        <end position="186"/>
    </location>
</feature>
<proteinExistence type="predicted"/>
<reference evidence="9 10" key="1">
    <citation type="submission" date="2022-11" db="EMBL/GenBank/DDBJ databases">
        <title>Biodiversity and phylogenetic relationships of bacteria.</title>
        <authorList>
            <person name="Machado R.A.R."/>
            <person name="Bhat A."/>
            <person name="Loulou A."/>
            <person name="Kallel S."/>
        </authorList>
    </citation>
    <scope>NUCLEOTIDE SEQUENCE [LARGE SCALE GENOMIC DNA]</scope>
    <source>
        <strain evidence="9 10">DSM 13975</strain>
    </source>
</reference>
<dbReference type="Proteomes" id="UP001209916">
    <property type="component" value="Unassembled WGS sequence"/>
</dbReference>
<feature type="transmembrane region" description="Helical" evidence="8">
    <location>
        <begin position="124"/>
        <end position="148"/>
    </location>
</feature>
<protein>
    <submittedName>
        <fullName evidence="9">Glycosyltransferase family 39 protein</fullName>
        <ecNumber evidence="9">2.4.-.-</ecNumber>
    </submittedName>
</protein>
<keyword evidence="4 9" id="KW-0808">Transferase</keyword>
<feature type="transmembrane region" description="Helical" evidence="8">
    <location>
        <begin position="193"/>
        <end position="210"/>
    </location>
</feature>
<dbReference type="RefSeq" id="WP_266120728.1">
    <property type="nucleotide sequence ID" value="NZ_JAPKNA010000002.1"/>
</dbReference>